<dbReference type="AlphaFoldDB" id="A0AAE0UQI9"/>
<keyword evidence="7" id="KW-0106">Calcium</keyword>
<protein>
    <recommendedName>
        <fullName evidence="21">Versican</fullName>
    </recommendedName>
</protein>
<dbReference type="InterPro" id="IPR000436">
    <property type="entry name" value="Sushi_SCR_CCP_dom"/>
</dbReference>
<feature type="disulfide bond" evidence="13">
    <location>
        <begin position="263"/>
        <end position="284"/>
    </location>
</feature>
<keyword evidence="4" id="KW-0245">EGF-like domain</keyword>
<dbReference type="CDD" id="cd03520">
    <property type="entry name" value="Link_domain_CSPGs_modules_2_4"/>
    <property type="match status" value="1"/>
</dbReference>
<accession>A0AAE0UQI9</accession>
<feature type="domain" description="C-type lectin" evidence="15">
    <location>
        <begin position="524"/>
        <end position="593"/>
    </location>
</feature>
<dbReference type="Pfam" id="PF07686">
    <property type="entry name" value="V-set"/>
    <property type="match status" value="1"/>
</dbReference>
<dbReference type="InterPro" id="IPR001304">
    <property type="entry name" value="C-type_lectin-like"/>
</dbReference>
<feature type="disulfide bond" evidence="13">
    <location>
        <begin position="165"/>
        <end position="186"/>
    </location>
</feature>
<dbReference type="PANTHER" id="PTHR22804">
    <property type="entry name" value="AGGRECAN/VERSICAN PROTEOGLYCAN"/>
    <property type="match status" value="1"/>
</dbReference>
<evidence type="ECO:0000256" key="2">
    <source>
        <dbReference type="ARBA" id="ARBA00022525"/>
    </source>
</evidence>
<keyword evidence="11" id="KW-0393">Immunoglobulin domain</keyword>
<evidence type="ECO:0000256" key="7">
    <source>
        <dbReference type="ARBA" id="ARBA00022837"/>
    </source>
</evidence>
<dbReference type="InterPro" id="IPR035976">
    <property type="entry name" value="Sushi/SCR/CCP_sf"/>
</dbReference>
<reference evidence="19" key="1">
    <citation type="submission" date="2023-06" db="EMBL/GenBank/DDBJ databases">
        <title>Male Hemibagrus guttatus genome.</title>
        <authorList>
            <person name="Bian C."/>
        </authorList>
    </citation>
    <scope>NUCLEOTIDE SEQUENCE</scope>
    <source>
        <strain evidence="19">Male_cb2023</strain>
        <tissue evidence="19">Muscle</tissue>
    </source>
</reference>
<dbReference type="SUPFAM" id="SSF56436">
    <property type="entry name" value="C-type lectin-like"/>
    <property type="match status" value="3"/>
</dbReference>
<keyword evidence="2" id="KW-0964">Secreted</keyword>
<keyword evidence="6" id="KW-0677">Repeat</keyword>
<keyword evidence="10" id="KW-0325">Glycoprotein</keyword>
<dbReference type="EMBL" id="JAUCMX010000021">
    <property type="protein sequence ID" value="KAK3514126.1"/>
    <property type="molecule type" value="Genomic_DNA"/>
</dbReference>
<keyword evidence="5" id="KW-0732">Signal</keyword>
<evidence type="ECO:0000256" key="8">
    <source>
        <dbReference type="ARBA" id="ARBA00022974"/>
    </source>
</evidence>
<dbReference type="SMART" id="SM00406">
    <property type="entry name" value="IGv"/>
    <property type="match status" value="1"/>
</dbReference>
<comment type="caution">
    <text evidence="19">The sequence shown here is derived from an EMBL/GenBank/DDBJ whole genome shotgun (WGS) entry which is preliminary data.</text>
</comment>
<feature type="domain" description="Sushi" evidence="17">
    <location>
        <begin position="610"/>
        <end position="670"/>
    </location>
</feature>
<dbReference type="GO" id="GO:0072534">
    <property type="term" value="C:perineuronal net"/>
    <property type="evidence" value="ECO:0007669"/>
    <property type="project" value="TreeGrafter"/>
</dbReference>
<dbReference type="Pfam" id="PF00193">
    <property type="entry name" value="Xlink"/>
    <property type="match status" value="2"/>
</dbReference>
<dbReference type="Gene3D" id="3.10.100.10">
    <property type="entry name" value="Mannose-Binding Protein A, subunit A"/>
    <property type="match status" value="3"/>
</dbReference>
<gene>
    <name evidence="19" type="ORF">QTP70_005124</name>
</gene>
<dbReference type="Pfam" id="PF00059">
    <property type="entry name" value="Lectin_C"/>
    <property type="match status" value="1"/>
</dbReference>
<dbReference type="PROSITE" id="PS50041">
    <property type="entry name" value="C_TYPE_LECTIN_2"/>
    <property type="match status" value="1"/>
</dbReference>
<dbReference type="PANTHER" id="PTHR22804:SF6">
    <property type="entry name" value="VERSICAN CORE PROTEIN"/>
    <property type="match status" value="1"/>
</dbReference>
<dbReference type="GO" id="GO:0007417">
    <property type="term" value="P:central nervous system development"/>
    <property type="evidence" value="ECO:0007669"/>
    <property type="project" value="TreeGrafter"/>
</dbReference>
<dbReference type="InterPro" id="IPR013106">
    <property type="entry name" value="Ig_V-set"/>
</dbReference>
<evidence type="ECO:0000256" key="4">
    <source>
        <dbReference type="ARBA" id="ARBA00022536"/>
    </source>
</evidence>
<sequence>MQPVSGSLSGKVVLPCHFSTLPTATTINATTPGTDHLRIKWTKMEGDTESIVIVAQNGVIKIGQAFRNRVSVPSHPEDIGDASLTVVKLRASDAGMYHCEVMYGIEDTQDMVNLDVSGVVFHYRPKTSRYTLTYDKAVETCQSVGATIATAEQLKAAYEDGFDQCDAGWIADQTVRYPITNPRPGCSGNLPGKPGVRSYGLRMPTETYDVFCYADKLDGDVFFAPTTKKMSFEEAKSECEKRNAVLASPGQLHSAWRKGLDRCDYGWLSDGSARYPVAIPRTQCGGGLLGVRTMYRYRNQTGFPDPKMELGAYCYIALLDSLIPQLPIPEVPNKPIPSPVDGEPIWAREQSTFDFSSPAATSTPTLSFINGRHEVSIEPSKSDAEKEARGDVFESVSSKLQNLTETEEKVETSPTFDYSQVDPGATQDGSLEPQYVYDKEPIFAESTPPSSLVTDPEDETLIEERVVLPEISDGTVLVEGSAPDPETLNGTQRPELKEDLGYTVVGETYDISDTEICSNGWHKFQGHCYRYFPHRRTWDVAERECRLLGGHLTSILSHEEQQYINRLGHDYQWIGLNDKMFETDFRWTDGHTLAALLMVFFSLLLFLSKVSCSQPPVVPNARTFGQMRPHYEINSLVRYQCMDGFIQRHLPTIRCRGNGSWDLPKISCMSQV</sequence>
<dbReference type="FunFam" id="3.10.100.10:FF:000002">
    <property type="entry name" value="Hyaluronan proteoglycan link protein 1"/>
    <property type="match status" value="1"/>
</dbReference>
<keyword evidence="12" id="KW-0768">Sushi</keyword>
<dbReference type="PROSITE" id="PS50963">
    <property type="entry name" value="LINK_2"/>
    <property type="match status" value="2"/>
</dbReference>
<dbReference type="PRINTS" id="PR01265">
    <property type="entry name" value="LINKMODULE"/>
</dbReference>
<organism evidence="19 20">
    <name type="scientific">Hemibagrus guttatus</name>
    <dbReference type="NCBI Taxonomy" id="175788"/>
    <lineage>
        <taxon>Eukaryota</taxon>
        <taxon>Metazoa</taxon>
        <taxon>Chordata</taxon>
        <taxon>Craniata</taxon>
        <taxon>Vertebrata</taxon>
        <taxon>Euteleostomi</taxon>
        <taxon>Actinopterygii</taxon>
        <taxon>Neopterygii</taxon>
        <taxon>Teleostei</taxon>
        <taxon>Ostariophysi</taxon>
        <taxon>Siluriformes</taxon>
        <taxon>Bagridae</taxon>
        <taxon>Hemibagrus</taxon>
    </lineage>
</organism>
<evidence type="ECO:0000256" key="12">
    <source>
        <dbReference type="PROSITE-ProRule" id="PRU00302"/>
    </source>
</evidence>
<feature type="domain" description="Ig-like" evidence="16">
    <location>
        <begin position="1"/>
        <end position="117"/>
    </location>
</feature>
<dbReference type="GO" id="GO:0001501">
    <property type="term" value="P:skeletal system development"/>
    <property type="evidence" value="ECO:0007669"/>
    <property type="project" value="TreeGrafter"/>
</dbReference>
<evidence type="ECO:0000313" key="19">
    <source>
        <dbReference type="EMBL" id="KAK3514126.1"/>
    </source>
</evidence>
<comment type="subcellular location">
    <subcellularLocation>
        <location evidence="1">Secreted</location>
        <location evidence="1">Extracellular space</location>
        <location evidence="1">Extracellular matrix</location>
    </subcellularLocation>
</comment>
<dbReference type="InterPro" id="IPR050691">
    <property type="entry name" value="Hyaluronan_bind_Proteoglycan"/>
</dbReference>
<evidence type="ECO:0000313" key="20">
    <source>
        <dbReference type="Proteomes" id="UP001274896"/>
    </source>
</evidence>
<dbReference type="InterPro" id="IPR016186">
    <property type="entry name" value="C-type_lectin-like/link_sf"/>
</dbReference>
<feature type="region of interest" description="Disordered" evidence="14">
    <location>
        <begin position="403"/>
        <end position="430"/>
    </location>
</feature>
<dbReference type="SUPFAM" id="SSF48726">
    <property type="entry name" value="Immunoglobulin"/>
    <property type="match status" value="1"/>
</dbReference>
<dbReference type="SMART" id="SM00032">
    <property type="entry name" value="CCP"/>
    <property type="match status" value="1"/>
</dbReference>
<evidence type="ECO:0000256" key="6">
    <source>
        <dbReference type="ARBA" id="ARBA00022737"/>
    </source>
</evidence>
<dbReference type="GO" id="GO:0005615">
    <property type="term" value="C:extracellular space"/>
    <property type="evidence" value="ECO:0007669"/>
    <property type="project" value="TreeGrafter"/>
</dbReference>
<dbReference type="SMART" id="SM00034">
    <property type="entry name" value="CLECT"/>
    <property type="match status" value="1"/>
</dbReference>
<dbReference type="CDD" id="cd00033">
    <property type="entry name" value="CCP"/>
    <property type="match status" value="1"/>
</dbReference>
<dbReference type="FunFam" id="3.10.100.10:FF:000011">
    <property type="entry name" value="Aggrecan core protein"/>
    <property type="match status" value="1"/>
</dbReference>
<evidence type="ECO:0000256" key="5">
    <source>
        <dbReference type="ARBA" id="ARBA00022729"/>
    </source>
</evidence>
<dbReference type="InterPro" id="IPR036179">
    <property type="entry name" value="Ig-like_dom_sf"/>
</dbReference>
<dbReference type="GO" id="GO:0007155">
    <property type="term" value="P:cell adhesion"/>
    <property type="evidence" value="ECO:0007669"/>
    <property type="project" value="InterPro"/>
</dbReference>
<dbReference type="GO" id="GO:0005540">
    <property type="term" value="F:hyaluronic acid binding"/>
    <property type="evidence" value="ECO:0007669"/>
    <property type="project" value="InterPro"/>
</dbReference>
<feature type="domain" description="Link" evidence="18">
    <location>
        <begin position="219"/>
        <end position="316"/>
    </location>
</feature>
<dbReference type="InterPro" id="IPR016187">
    <property type="entry name" value="CTDL_fold"/>
</dbReference>
<dbReference type="GO" id="GO:0002052">
    <property type="term" value="P:positive regulation of neuroblast proliferation"/>
    <property type="evidence" value="ECO:0007669"/>
    <property type="project" value="TreeGrafter"/>
</dbReference>
<dbReference type="PROSITE" id="PS01241">
    <property type="entry name" value="LINK_1"/>
    <property type="match status" value="2"/>
</dbReference>
<feature type="disulfide bond" evidence="12">
    <location>
        <begin position="641"/>
        <end position="668"/>
    </location>
</feature>
<dbReference type="PROSITE" id="PS50835">
    <property type="entry name" value="IG_LIKE"/>
    <property type="match status" value="1"/>
</dbReference>
<feature type="disulfide bond" evidence="12">
    <location>
        <begin position="612"/>
        <end position="655"/>
    </location>
</feature>
<name>A0AAE0UQI9_9TELE</name>
<keyword evidence="8" id="KW-0654">Proteoglycan</keyword>
<evidence type="ECO:0000259" key="17">
    <source>
        <dbReference type="PROSITE" id="PS50923"/>
    </source>
</evidence>
<evidence type="ECO:0000256" key="3">
    <source>
        <dbReference type="ARBA" id="ARBA00022530"/>
    </source>
</evidence>
<feature type="domain" description="Link" evidence="18">
    <location>
        <begin position="119"/>
        <end position="214"/>
    </location>
</feature>
<dbReference type="PROSITE" id="PS50923">
    <property type="entry name" value="SUSHI"/>
    <property type="match status" value="1"/>
</dbReference>
<evidence type="ECO:0000256" key="1">
    <source>
        <dbReference type="ARBA" id="ARBA00004498"/>
    </source>
</evidence>
<evidence type="ECO:0008006" key="21">
    <source>
        <dbReference type="Google" id="ProtNLM"/>
    </source>
</evidence>
<evidence type="ECO:0000256" key="14">
    <source>
        <dbReference type="SAM" id="MobiDB-lite"/>
    </source>
</evidence>
<dbReference type="Proteomes" id="UP001274896">
    <property type="component" value="Unassembled WGS sequence"/>
</dbReference>
<dbReference type="InterPro" id="IPR000538">
    <property type="entry name" value="Link_dom"/>
</dbReference>
<dbReference type="Gene3D" id="2.60.40.10">
    <property type="entry name" value="Immunoglobulins"/>
    <property type="match status" value="1"/>
</dbReference>
<evidence type="ECO:0000259" key="18">
    <source>
        <dbReference type="PROSITE" id="PS50963"/>
    </source>
</evidence>
<dbReference type="CDD" id="cd03517">
    <property type="entry name" value="Link_domain_CSPGs_modules_1_3"/>
    <property type="match status" value="1"/>
</dbReference>
<dbReference type="GO" id="GO:0045202">
    <property type="term" value="C:synapse"/>
    <property type="evidence" value="ECO:0007669"/>
    <property type="project" value="TreeGrafter"/>
</dbReference>
<keyword evidence="3" id="KW-0272">Extracellular matrix</keyword>
<dbReference type="Gene3D" id="2.10.70.10">
    <property type="entry name" value="Complement Module, domain 1"/>
    <property type="match status" value="1"/>
</dbReference>
<keyword evidence="20" id="KW-1185">Reference proteome</keyword>
<evidence type="ECO:0000259" key="16">
    <source>
        <dbReference type="PROSITE" id="PS50835"/>
    </source>
</evidence>
<proteinExistence type="predicted"/>
<dbReference type="FunFam" id="2.10.70.10:FF:000003">
    <property type="entry name" value="Versican core protein"/>
    <property type="match status" value="1"/>
</dbReference>
<evidence type="ECO:0000256" key="10">
    <source>
        <dbReference type="ARBA" id="ARBA00023180"/>
    </source>
</evidence>
<dbReference type="InterPro" id="IPR007110">
    <property type="entry name" value="Ig-like_dom"/>
</dbReference>
<evidence type="ECO:0000259" key="15">
    <source>
        <dbReference type="PROSITE" id="PS50041"/>
    </source>
</evidence>
<evidence type="ECO:0000256" key="9">
    <source>
        <dbReference type="ARBA" id="ARBA00023157"/>
    </source>
</evidence>
<dbReference type="SMART" id="SM00445">
    <property type="entry name" value="LINK"/>
    <property type="match status" value="2"/>
</dbReference>
<dbReference type="SUPFAM" id="SSF57535">
    <property type="entry name" value="Complement control module/SCR domain"/>
    <property type="match status" value="1"/>
</dbReference>
<dbReference type="InterPro" id="IPR003599">
    <property type="entry name" value="Ig_sub"/>
</dbReference>
<dbReference type="Pfam" id="PF00084">
    <property type="entry name" value="Sushi"/>
    <property type="match status" value="1"/>
</dbReference>
<dbReference type="SMART" id="SM00409">
    <property type="entry name" value="IG"/>
    <property type="match status" value="1"/>
</dbReference>
<dbReference type="GO" id="GO:0010001">
    <property type="term" value="P:glial cell differentiation"/>
    <property type="evidence" value="ECO:0007669"/>
    <property type="project" value="TreeGrafter"/>
</dbReference>
<dbReference type="InterPro" id="IPR013783">
    <property type="entry name" value="Ig-like_fold"/>
</dbReference>
<evidence type="ECO:0000256" key="13">
    <source>
        <dbReference type="PROSITE-ProRule" id="PRU00323"/>
    </source>
</evidence>
<keyword evidence="9 12" id="KW-1015">Disulfide bond</keyword>
<evidence type="ECO:0000256" key="11">
    <source>
        <dbReference type="ARBA" id="ARBA00023319"/>
    </source>
</evidence>
<comment type="caution">
    <text evidence="13">Lacks conserved residue(s) required for the propagation of feature annotation.</text>
</comment>